<dbReference type="SUPFAM" id="SSF51735">
    <property type="entry name" value="NAD(P)-binding Rossmann-fold domains"/>
    <property type="match status" value="1"/>
</dbReference>
<feature type="signal peptide" evidence="8">
    <location>
        <begin position="1"/>
        <end position="28"/>
    </location>
</feature>
<proteinExistence type="inferred from homology"/>
<dbReference type="PROSITE" id="PS00767">
    <property type="entry name" value="THF_DHG_CYH_2"/>
    <property type="match status" value="1"/>
</dbReference>
<dbReference type="GO" id="GO:0004488">
    <property type="term" value="F:methylenetetrahydrofolate dehydrogenase (NADP+) activity"/>
    <property type="evidence" value="ECO:0007669"/>
    <property type="project" value="InterPro"/>
</dbReference>
<keyword evidence="5" id="KW-0521">NADP</keyword>
<dbReference type="InterPro" id="IPR036291">
    <property type="entry name" value="NAD(P)-bd_dom_sf"/>
</dbReference>
<dbReference type="Gene3D" id="3.40.50.720">
    <property type="entry name" value="NAD(P)-binding Rossmann-like Domain"/>
    <property type="match status" value="1"/>
</dbReference>
<comment type="pathway">
    <text evidence="1">One-carbon metabolism; tetrahydrofolate interconversion.</text>
</comment>
<name>A0A0G4FQS0_9ALVE</name>
<sequence>MAVGGLRPSLFLCRLNVCLLFALLSGQATVPPLSGHILLFVTPSSPEQGWHQRTPKSFTVVQAQEPTLSGSVSGFLSGVQEKRGVGGLGGLGQRTGAGQVERSKPFIRDGNVIDGKAVAAAVRAEVRADIEARLRNGKFYRNPSLAVVLVGNRTDSATYVRMKDRAASEVGIESNVYRMPESASQDDLMALVRRLNANLTVDGLLIQLPLPDHMDENVCLSAIAVEKDVDGLHPSNVGNLVLRNLPFPGMGMGGGGGVEGLEEALDRAGCMFKPCTPFGSVELLKRCGVQLEGKSAVVLGRSRHVGLPTALLLGQENATVSLLHSRSSEHATKMLIREADIIVAAMGRAGFVKGGMVKEGAVVVDVGINPVPDPSKKAGYRLVGDVEFEEVKAHAGLITPVPGGVGPMTVAMLMVNTLTSSKRRQSNPLLRAAEAEGWEWEDDPGRRLSRLSEIEKRRRRKMLRVREDGSMDLRREGIAAAIASALTAALTLNAGPAAAGLVDLWELIRLALPFI</sequence>
<evidence type="ECO:0000256" key="5">
    <source>
        <dbReference type="ARBA" id="ARBA00022857"/>
    </source>
</evidence>
<dbReference type="PhylomeDB" id="A0A0G4FQS0"/>
<dbReference type="Pfam" id="PF02882">
    <property type="entry name" value="THF_DHG_CYH_C"/>
    <property type="match status" value="1"/>
</dbReference>
<gene>
    <name evidence="11" type="ORF">Cvel_18269</name>
</gene>
<evidence type="ECO:0000256" key="3">
    <source>
        <dbReference type="ARBA" id="ARBA00022563"/>
    </source>
</evidence>
<dbReference type="InterPro" id="IPR000672">
    <property type="entry name" value="THF_DH/CycHdrlase"/>
</dbReference>
<keyword evidence="8" id="KW-0732">Signal</keyword>
<dbReference type="HAMAP" id="MF_01576">
    <property type="entry name" value="THF_DHG_CYH"/>
    <property type="match status" value="1"/>
</dbReference>
<dbReference type="FunFam" id="3.40.50.10860:FF:000005">
    <property type="entry name" value="C-1-tetrahydrofolate synthase, cytoplasmic, putative"/>
    <property type="match status" value="1"/>
</dbReference>
<evidence type="ECO:0000256" key="1">
    <source>
        <dbReference type="ARBA" id="ARBA00004777"/>
    </source>
</evidence>
<comment type="subunit">
    <text evidence="2">Homodimer.</text>
</comment>
<dbReference type="InterPro" id="IPR020867">
    <property type="entry name" value="THF_DH/CycHdrlase_CS"/>
</dbReference>
<dbReference type="FunFam" id="3.40.50.720:FF:000006">
    <property type="entry name" value="Bifunctional protein FolD"/>
    <property type="match status" value="1"/>
</dbReference>
<dbReference type="AlphaFoldDB" id="A0A0G4FQS0"/>
<dbReference type="PANTHER" id="PTHR48099:SF5">
    <property type="entry name" value="C-1-TETRAHYDROFOLATE SYNTHASE, CYTOPLASMIC"/>
    <property type="match status" value="1"/>
</dbReference>
<keyword evidence="4" id="KW-0378">Hydrolase</keyword>
<dbReference type="PRINTS" id="PR00085">
    <property type="entry name" value="THFDHDRGNASE"/>
</dbReference>
<evidence type="ECO:0000313" key="11">
    <source>
        <dbReference type="EMBL" id="CEM16806.1"/>
    </source>
</evidence>
<accession>A0A0G4FQS0</accession>
<evidence type="ECO:0000256" key="2">
    <source>
        <dbReference type="ARBA" id="ARBA00011738"/>
    </source>
</evidence>
<dbReference type="GO" id="GO:0005829">
    <property type="term" value="C:cytosol"/>
    <property type="evidence" value="ECO:0007669"/>
    <property type="project" value="TreeGrafter"/>
</dbReference>
<dbReference type="SUPFAM" id="SSF53223">
    <property type="entry name" value="Aminoacid dehydrogenase-like, N-terminal domain"/>
    <property type="match status" value="1"/>
</dbReference>
<feature type="domain" description="Tetrahydrofolate dehydrogenase/cyclohydrolase NAD(P)-binding" evidence="10">
    <location>
        <begin position="274"/>
        <end position="424"/>
    </location>
</feature>
<dbReference type="GO" id="GO:0004477">
    <property type="term" value="F:methenyltetrahydrofolate cyclohydrolase activity"/>
    <property type="evidence" value="ECO:0007669"/>
    <property type="project" value="TreeGrafter"/>
</dbReference>
<dbReference type="VEuPathDB" id="CryptoDB:Cvel_18269"/>
<evidence type="ECO:0000256" key="7">
    <source>
        <dbReference type="ARBA" id="ARBA00023268"/>
    </source>
</evidence>
<feature type="chain" id="PRO_5005189617" evidence="8">
    <location>
        <begin position="29"/>
        <end position="515"/>
    </location>
</feature>
<dbReference type="Gene3D" id="3.40.50.10860">
    <property type="entry name" value="Leucine Dehydrogenase, chain A, domain 1"/>
    <property type="match status" value="1"/>
</dbReference>
<evidence type="ECO:0000259" key="9">
    <source>
        <dbReference type="Pfam" id="PF00763"/>
    </source>
</evidence>
<dbReference type="InterPro" id="IPR046346">
    <property type="entry name" value="Aminoacid_DH-like_N_sf"/>
</dbReference>
<keyword evidence="3" id="KW-0554">One-carbon metabolism</keyword>
<dbReference type="EMBL" id="CDMZ01000557">
    <property type="protein sequence ID" value="CEM16806.1"/>
    <property type="molecule type" value="Genomic_DNA"/>
</dbReference>
<dbReference type="InterPro" id="IPR020631">
    <property type="entry name" value="THF_DH/CycHdrlase_NAD-bd_dom"/>
</dbReference>
<reference evidence="11" key="1">
    <citation type="submission" date="2014-11" db="EMBL/GenBank/DDBJ databases">
        <authorList>
            <person name="Otto D Thomas"/>
            <person name="Naeem Raeece"/>
        </authorList>
    </citation>
    <scope>NUCLEOTIDE SEQUENCE</scope>
</reference>
<dbReference type="Pfam" id="PF00763">
    <property type="entry name" value="THF_DHG_CYH"/>
    <property type="match status" value="1"/>
</dbReference>
<keyword evidence="7" id="KW-0511">Multifunctional enzyme</keyword>
<dbReference type="GO" id="GO:0035999">
    <property type="term" value="P:tetrahydrofolate interconversion"/>
    <property type="evidence" value="ECO:0007669"/>
    <property type="project" value="TreeGrafter"/>
</dbReference>
<keyword evidence="6" id="KW-0560">Oxidoreductase</keyword>
<dbReference type="PANTHER" id="PTHR48099">
    <property type="entry name" value="C-1-TETRAHYDROFOLATE SYNTHASE, CYTOPLASMIC-RELATED"/>
    <property type="match status" value="1"/>
</dbReference>
<feature type="domain" description="Tetrahydrofolate dehydrogenase/cyclohydrolase catalytic" evidence="9">
    <location>
        <begin position="113"/>
        <end position="230"/>
    </location>
</feature>
<protein>
    <submittedName>
        <fullName evidence="11">Uncharacterized protein</fullName>
    </submittedName>
</protein>
<dbReference type="PROSITE" id="PS00766">
    <property type="entry name" value="THF_DHG_CYH_1"/>
    <property type="match status" value="1"/>
</dbReference>
<organism evidence="11">
    <name type="scientific">Chromera velia CCMP2878</name>
    <dbReference type="NCBI Taxonomy" id="1169474"/>
    <lineage>
        <taxon>Eukaryota</taxon>
        <taxon>Sar</taxon>
        <taxon>Alveolata</taxon>
        <taxon>Colpodellida</taxon>
        <taxon>Chromeraceae</taxon>
        <taxon>Chromera</taxon>
    </lineage>
</organism>
<evidence type="ECO:0000259" key="10">
    <source>
        <dbReference type="Pfam" id="PF02882"/>
    </source>
</evidence>
<dbReference type="CDD" id="cd01080">
    <property type="entry name" value="NAD_bind_m-THF_DH_Cyclohyd"/>
    <property type="match status" value="1"/>
</dbReference>
<dbReference type="InterPro" id="IPR020630">
    <property type="entry name" value="THF_DH/CycHdrlase_cat_dom"/>
</dbReference>
<evidence type="ECO:0000256" key="6">
    <source>
        <dbReference type="ARBA" id="ARBA00023002"/>
    </source>
</evidence>
<evidence type="ECO:0000256" key="4">
    <source>
        <dbReference type="ARBA" id="ARBA00022801"/>
    </source>
</evidence>
<evidence type="ECO:0000256" key="8">
    <source>
        <dbReference type="SAM" id="SignalP"/>
    </source>
</evidence>